<accession>A0A0D2AL72</accession>
<dbReference type="EMBL" id="KN847533">
    <property type="protein sequence ID" value="KIW07280.1"/>
    <property type="molecule type" value="Genomic_DNA"/>
</dbReference>
<feature type="compositionally biased region" description="Basic and acidic residues" evidence="1">
    <location>
        <begin position="244"/>
        <end position="254"/>
    </location>
</feature>
<evidence type="ECO:0000256" key="1">
    <source>
        <dbReference type="SAM" id="MobiDB-lite"/>
    </source>
</evidence>
<dbReference type="InParanoid" id="A0A0D2AL72"/>
<name>A0A0D2AL72_9PEZI</name>
<dbReference type="RefSeq" id="XP_016217149.1">
    <property type="nucleotide sequence ID" value="XM_016355133.1"/>
</dbReference>
<feature type="region of interest" description="Disordered" evidence="1">
    <location>
        <begin position="323"/>
        <end position="345"/>
    </location>
</feature>
<dbReference type="AlphaFoldDB" id="A0A0D2AL72"/>
<sequence>MPRFDHLPTRVAPAITPDVSFAQGWTVDIWSHQHGREQILYRDCTLTTLVRASALFERLARVECSKPLGYGQKAKIKFSLPRGIAGAAFVRIVEWINAINEISAHGDIEDPQITTFDGDGLTQYLRLLQAANLLELKHPLHNQKRLLDMIKATIKKSFDTKNNSFKNISITDREIGIIWDFGQGDRENAVVKLLLALFVDAYDVRKEFPTRFKDNVVARFDSLLAKNEDFRSAIIDVRTKKSTRMREEERERKGLPKGQYPQKTGQSKAHSSRKGQHYYKENKSIQKAVMSDDMNRWHELELDEKQVDALLHRPEEFQIPYGNGYGVASGERSSDDNKGRVCHGG</sequence>
<dbReference type="VEuPathDB" id="FungiDB:PV09_02134"/>
<dbReference type="GeneID" id="27310107"/>
<dbReference type="HOGENOM" id="CLU_804615_0_0_1"/>
<evidence type="ECO:0000313" key="2">
    <source>
        <dbReference type="EMBL" id="KIW07280.1"/>
    </source>
</evidence>
<protein>
    <submittedName>
        <fullName evidence="2">Uncharacterized protein</fullName>
    </submittedName>
</protein>
<proteinExistence type="predicted"/>
<feature type="region of interest" description="Disordered" evidence="1">
    <location>
        <begin position="241"/>
        <end position="280"/>
    </location>
</feature>
<keyword evidence="3" id="KW-1185">Reference proteome</keyword>
<reference evidence="2 3" key="1">
    <citation type="submission" date="2015-01" db="EMBL/GenBank/DDBJ databases">
        <title>The Genome Sequence of Ochroconis gallopava CBS43764.</title>
        <authorList>
            <consortium name="The Broad Institute Genomics Platform"/>
            <person name="Cuomo C."/>
            <person name="de Hoog S."/>
            <person name="Gorbushina A."/>
            <person name="Stielow B."/>
            <person name="Teixiera M."/>
            <person name="Abouelleil A."/>
            <person name="Chapman S.B."/>
            <person name="Priest M."/>
            <person name="Young S.K."/>
            <person name="Wortman J."/>
            <person name="Nusbaum C."/>
            <person name="Birren B."/>
        </authorList>
    </citation>
    <scope>NUCLEOTIDE SEQUENCE [LARGE SCALE GENOMIC DNA]</scope>
    <source>
        <strain evidence="2 3">CBS 43764</strain>
    </source>
</reference>
<organism evidence="2 3">
    <name type="scientific">Verruconis gallopava</name>
    <dbReference type="NCBI Taxonomy" id="253628"/>
    <lineage>
        <taxon>Eukaryota</taxon>
        <taxon>Fungi</taxon>
        <taxon>Dikarya</taxon>
        <taxon>Ascomycota</taxon>
        <taxon>Pezizomycotina</taxon>
        <taxon>Dothideomycetes</taxon>
        <taxon>Pleosporomycetidae</taxon>
        <taxon>Venturiales</taxon>
        <taxon>Sympoventuriaceae</taxon>
        <taxon>Verruconis</taxon>
    </lineage>
</organism>
<dbReference type="Proteomes" id="UP000053259">
    <property type="component" value="Unassembled WGS sequence"/>
</dbReference>
<evidence type="ECO:0000313" key="3">
    <source>
        <dbReference type="Proteomes" id="UP000053259"/>
    </source>
</evidence>
<gene>
    <name evidence="2" type="ORF">PV09_02134</name>
</gene>